<dbReference type="Gene3D" id="2.60.120.260">
    <property type="entry name" value="Galactose-binding domain-like"/>
    <property type="match status" value="1"/>
</dbReference>
<dbReference type="AlphaFoldDB" id="A0A4Q1CB38"/>
<evidence type="ECO:0000313" key="10">
    <source>
        <dbReference type="Proteomes" id="UP000290218"/>
    </source>
</evidence>
<keyword evidence="5" id="KW-0732">Signal</keyword>
<feature type="region of interest" description="Disordered" evidence="4">
    <location>
        <begin position="615"/>
        <end position="648"/>
    </location>
</feature>
<reference evidence="9 10" key="1">
    <citation type="submission" date="2019-01" db="EMBL/GenBank/DDBJ databases">
        <title>Lacunisphaera sp. strain TWA-58.</title>
        <authorList>
            <person name="Chen W.-M."/>
        </authorList>
    </citation>
    <scope>NUCLEOTIDE SEQUENCE [LARGE SCALE GENOMIC DNA]</scope>
    <source>
        <strain evidence="9 10">TWA-58</strain>
    </source>
</reference>
<dbReference type="InterPro" id="IPR013783">
    <property type="entry name" value="Ig-like_fold"/>
</dbReference>
<dbReference type="InterPro" id="IPR008979">
    <property type="entry name" value="Galactose-bd-like_sf"/>
</dbReference>
<sequence length="648" mass="73538">MKSSKPDFFTLRPALLLAGLALFSVPAFAATWQPASAPLMTPWAAQVDSSNVLGEYPRPQLVRERWLNLNGIWEFQEAQPSDALPTGRTLRETILVPFPWESALSGIRRQLASQRAHYRRLFDVPAGWRSEGQRVRINFEAVDWEATVYINGRFAGQHRGGYDPFSFDITPHLNPNGPQEVIVSVFDPGNDQGIAVGKQTNDRFANPQRYTYAPSSGIWLPVWLEPVPERHLADFHAVPDIDAETLTVTASPDAHAADLAVEAVVRIGDKIIGRAEGPVNQPLTLSLPSPRLWWPEDPFLYDLDLVLKQAGREVDRVSSYFGMRKIALGQLRVNGRGPVQKIFLNNRFVFQMGPLDQGFWPDGLHTHPTDAALRWEVEQTKAWGFNMTRKHIKVESRRWFHHCDRAGLLVWQDMPSTFKVRTEEEKAQFEAELARMVRTHWNSPSIVNWIVFNEHWGAYDVKRLTEFVMELDPSRLVTGNSGIDAGKPHFDYQVGHIIDNHHYRPPTYPFATSERAAVNGEYGAIGYLEDGHVWDLDGPWVHFNYEGKEAATAEYEKFVTQLRDYKDNRLLSGAVYTQWTDVENEMNGLYTYDRKVEKLDRARVTAANRSLWVTDLAGTPRTEPPPIVNPTDGGADNTPDEGATKRKH</sequence>
<dbReference type="GO" id="GO:0004553">
    <property type="term" value="F:hydrolase activity, hydrolyzing O-glycosyl compounds"/>
    <property type="evidence" value="ECO:0007669"/>
    <property type="project" value="InterPro"/>
</dbReference>
<evidence type="ECO:0000256" key="3">
    <source>
        <dbReference type="ARBA" id="ARBA00023295"/>
    </source>
</evidence>
<dbReference type="OrthoDB" id="9801077at2"/>
<feature type="domain" description="Glycoside hydrolase family 2 catalytic" evidence="7">
    <location>
        <begin position="375"/>
        <end position="485"/>
    </location>
</feature>
<keyword evidence="10" id="KW-1185">Reference proteome</keyword>
<protein>
    <submittedName>
        <fullName evidence="9">Glycoside hydrolase family 2</fullName>
    </submittedName>
</protein>
<dbReference type="GO" id="GO:0005975">
    <property type="term" value="P:carbohydrate metabolic process"/>
    <property type="evidence" value="ECO:0007669"/>
    <property type="project" value="InterPro"/>
</dbReference>
<feature type="chain" id="PRO_5020394954" evidence="5">
    <location>
        <begin position="30"/>
        <end position="648"/>
    </location>
</feature>
<evidence type="ECO:0000256" key="1">
    <source>
        <dbReference type="ARBA" id="ARBA00007401"/>
    </source>
</evidence>
<keyword evidence="3" id="KW-0326">Glycosidase</keyword>
<dbReference type="InterPro" id="IPR006102">
    <property type="entry name" value="Ig-like_GH2"/>
</dbReference>
<accession>A0A4Q1CB38</accession>
<dbReference type="InterPro" id="IPR051913">
    <property type="entry name" value="GH2_Domain-Containing"/>
</dbReference>
<organism evidence="9 10">
    <name type="scientific">Oleiharenicola lentus</name>
    <dbReference type="NCBI Taxonomy" id="2508720"/>
    <lineage>
        <taxon>Bacteria</taxon>
        <taxon>Pseudomonadati</taxon>
        <taxon>Verrucomicrobiota</taxon>
        <taxon>Opitutia</taxon>
        <taxon>Opitutales</taxon>
        <taxon>Opitutaceae</taxon>
        <taxon>Oleiharenicola</taxon>
    </lineage>
</organism>
<dbReference type="PANTHER" id="PTHR42732">
    <property type="entry name" value="BETA-GALACTOSIDASE"/>
    <property type="match status" value="1"/>
</dbReference>
<dbReference type="PANTHER" id="PTHR42732:SF2">
    <property type="entry name" value="BETA-MANNOSIDASE"/>
    <property type="match status" value="1"/>
</dbReference>
<evidence type="ECO:0000259" key="8">
    <source>
        <dbReference type="Pfam" id="PF02837"/>
    </source>
</evidence>
<dbReference type="SUPFAM" id="SSF51445">
    <property type="entry name" value="(Trans)glycosidases"/>
    <property type="match status" value="1"/>
</dbReference>
<dbReference type="InterPro" id="IPR006104">
    <property type="entry name" value="Glyco_hydro_2_N"/>
</dbReference>
<evidence type="ECO:0000259" key="6">
    <source>
        <dbReference type="Pfam" id="PF00703"/>
    </source>
</evidence>
<dbReference type="Proteomes" id="UP000290218">
    <property type="component" value="Unassembled WGS sequence"/>
</dbReference>
<dbReference type="InterPro" id="IPR006103">
    <property type="entry name" value="Glyco_hydro_2_cat"/>
</dbReference>
<dbReference type="Pfam" id="PF02836">
    <property type="entry name" value="Glyco_hydro_2_C"/>
    <property type="match status" value="1"/>
</dbReference>
<gene>
    <name evidence="9" type="ORF">ESB00_10730</name>
</gene>
<dbReference type="InterPro" id="IPR017853">
    <property type="entry name" value="GH"/>
</dbReference>
<evidence type="ECO:0000313" key="9">
    <source>
        <dbReference type="EMBL" id="RXK56317.1"/>
    </source>
</evidence>
<dbReference type="SUPFAM" id="SSF49303">
    <property type="entry name" value="beta-Galactosidase/glucuronidase domain"/>
    <property type="match status" value="1"/>
</dbReference>
<dbReference type="Gene3D" id="2.60.40.10">
    <property type="entry name" value="Immunoglobulins"/>
    <property type="match status" value="1"/>
</dbReference>
<dbReference type="Pfam" id="PF00703">
    <property type="entry name" value="Glyco_hydro_2"/>
    <property type="match status" value="1"/>
</dbReference>
<dbReference type="InterPro" id="IPR036156">
    <property type="entry name" value="Beta-gal/glucu_dom_sf"/>
</dbReference>
<name>A0A4Q1CB38_9BACT</name>
<dbReference type="RefSeq" id="WP_129047685.1">
    <property type="nucleotide sequence ID" value="NZ_SDHX01000001.1"/>
</dbReference>
<comment type="caution">
    <text evidence="9">The sequence shown here is derived from an EMBL/GenBank/DDBJ whole genome shotgun (WGS) entry which is preliminary data.</text>
</comment>
<feature type="domain" description="Glycosyl hydrolases family 2 sugar binding" evidence="8">
    <location>
        <begin position="114"/>
        <end position="187"/>
    </location>
</feature>
<evidence type="ECO:0000256" key="5">
    <source>
        <dbReference type="SAM" id="SignalP"/>
    </source>
</evidence>
<feature type="signal peptide" evidence="5">
    <location>
        <begin position="1"/>
        <end position="29"/>
    </location>
</feature>
<dbReference type="EMBL" id="SDHX01000001">
    <property type="protein sequence ID" value="RXK56317.1"/>
    <property type="molecule type" value="Genomic_DNA"/>
</dbReference>
<dbReference type="Gene3D" id="3.20.20.80">
    <property type="entry name" value="Glycosidases"/>
    <property type="match status" value="1"/>
</dbReference>
<evidence type="ECO:0000256" key="2">
    <source>
        <dbReference type="ARBA" id="ARBA00022801"/>
    </source>
</evidence>
<keyword evidence="2 9" id="KW-0378">Hydrolase</keyword>
<comment type="similarity">
    <text evidence="1">Belongs to the glycosyl hydrolase 2 family.</text>
</comment>
<feature type="domain" description="Glycoside hydrolase family 2 immunoglobulin-like beta-sandwich" evidence="6">
    <location>
        <begin position="273"/>
        <end position="324"/>
    </location>
</feature>
<proteinExistence type="inferred from homology"/>
<evidence type="ECO:0000256" key="4">
    <source>
        <dbReference type="SAM" id="MobiDB-lite"/>
    </source>
</evidence>
<dbReference type="Pfam" id="PF02837">
    <property type="entry name" value="Glyco_hydro_2_N"/>
    <property type="match status" value="1"/>
</dbReference>
<dbReference type="SUPFAM" id="SSF49785">
    <property type="entry name" value="Galactose-binding domain-like"/>
    <property type="match status" value="1"/>
</dbReference>
<evidence type="ECO:0000259" key="7">
    <source>
        <dbReference type="Pfam" id="PF02836"/>
    </source>
</evidence>